<gene>
    <name evidence="1" type="ORF">PMZ80_005446</name>
</gene>
<protein>
    <submittedName>
        <fullName evidence="1">Uncharacterized protein</fullName>
    </submittedName>
</protein>
<dbReference type="Proteomes" id="UP001334248">
    <property type="component" value="Unassembled WGS sequence"/>
</dbReference>
<reference evidence="1 2" key="1">
    <citation type="journal article" date="2023" name="Res Sq">
        <title>Genomic and morphological characterization of Knufia obscura isolated from the Mars 2020 spacecraft assembly facility.</title>
        <authorList>
            <person name="Chander A.M."/>
            <person name="Teixeira M.M."/>
            <person name="Singh N.K."/>
            <person name="Williams M.P."/>
            <person name="Parker C.W."/>
            <person name="Leo P."/>
            <person name="Stajich J.E."/>
            <person name="Torok T."/>
            <person name="Tighe S."/>
            <person name="Mason C.E."/>
            <person name="Venkateswaran K."/>
        </authorList>
    </citation>
    <scope>NUCLEOTIDE SEQUENCE [LARGE SCALE GENOMIC DNA]</scope>
    <source>
        <strain evidence="1 2">CCFEE 5817</strain>
    </source>
</reference>
<dbReference type="EMBL" id="JAVHJV010000005">
    <property type="protein sequence ID" value="KAK5942880.1"/>
    <property type="molecule type" value="Genomic_DNA"/>
</dbReference>
<dbReference type="GeneID" id="89998895"/>
<evidence type="ECO:0000313" key="2">
    <source>
        <dbReference type="Proteomes" id="UP001334248"/>
    </source>
</evidence>
<keyword evidence="2" id="KW-1185">Reference proteome</keyword>
<name>A0ABR0RQI9_9EURO</name>
<accession>A0ABR0RQI9</accession>
<dbReference type="RefSeq" id="XP_064730970.1">
    <property type="nucleotide sequence ID" value="XM_064873866.1"/>
</dbReference>
<evidence type="ECO:0000313" key="1">
    <source>
        <dbReference type="EMBL" id="KAK5942880.1"/>
    </source>
</evidence>
<organism evidence="1 2">
    <name type="scientific">Knufia obscura</name>
    <dbReference type="NCBI Taxonomy" id="1635080"/>
    <lineage>
        <taxon>Eukaryota</taxon>
        <taxon>Fungi</taxon>
        <taxon>Dikarya</taxon>
        <taxon>Ascomycota</taxon>
        <taxon>Pezizomycotina</taxon>
        <taxon>Eurotiomycetes</taxon>
        <taxon>Chaetothyriomycetidae</taxon>
        <taxon>Chaetothyriales</taxon>
        <taxon>Trichomeriaceae</taxon>
        <taxon>Knufia</taxon>
    </lineage>
</organism>
<comment type="caution">
    <text evidence="1">The sequence shown here is derived from an EMBL/GenBank/DDBJ whole genome shotgun (WGS) entry which is preliminary data.</text>
</comment>
<proteinExistence type="predicted"/>
<sequence length="205" mass="23076">MSDGSTSKRFPKAPTCANPMSGNEARALRVLEIMNDFRTLQVHTTSLVTREEANPPDQTAYYLDGYVVLRQCNAEAQAILASHYNPGNIGLEPGSIPGTEVQKATLQRIILDASTRRFSAHKIYLRAGAGIRWVQLRQQVSSKNLPPEKKAQALRAIDARLRQELSNITDESVINDLRTADARKSYWIDEDPTLERMLAWIRRQT</sequence>